<organism evidence="1 2">
    <name type="scientific">Rhodopirellula baltica (strain DSM 10527 / NCIMB 13988 / SH1)</name>
    <dbReference type="NCBI Taxonomy" id="243090"/>
    <lineage>
        <taxon>Bacteria</taxon>
        <taxon>Pseudomonadati</taxon>
        <taxon>Planctomycetota</taxon>
        <taxon>Planctomycetia</taxon>
        <taxon>Pirellulales</taxon>
        <taxon>Pirellulaceae</taxon>
        <taxon>Rhodopirellula</taxon>
    </lineage>
</organism>
<keyword evidence="2" id="KW-1185">Reference proteome</keyword>
<sequence>MLFASFVVHLPVNILHHEGHREHEGFGSADLPDRRRSGLIRPTRLLELLASNYWYDETLRVAIVAVRGSRCVTMNILKEEEFDDQDCRHHAGTAHHLVCKVVCLR</sequence>
<protein>
    <submittedName>
        <fullName evidence="1">Uncharacterized protein</fullName>
    </submittedName>
</protein>
<evidence type="ECO:0000313" key="1">
    <source>
        <dbReference type="EMBL" id="CAD71769.1"/>
    </source>
</evidence>
<evidence type="ECO:0000313" key="2">
    <source>
        <dbReference type="Proteomes" id="UP000001025"/>
    </source>
</evidence>
<dbReference type="InParanoid" id="Q7UY79"/>
<dbReference type="EMBL" id="BX294134">
    <property type="protein sequence ID" value="CAD71769.1"/>
    <property type="molecule type" value="Genomic_DNA"/>
</dbReference>
<proteinExistence type="predicted"/>
<dbReference type="KEGG" id="rba:RB821"/>
<dbReference type="HOGENOM" id="CLU_2234440_0_0_0"/>
<dbReference type="EnsemblBacteria" id="CAD71769">
    <property type="protein sequence ID" value="CAD71769"/>
    <property type="gene ID" value="RB821"/>
</dbReference>
<accession>Q7UY79</accession>
<reference evidence="1 2" key="1">
    <citation type="journal article" date="2003" name="Proc. Natl. Acad. Sci. U.S.A.">
        <title>Complete genome sequence of the marine planctomycete Pirellula sp. strain 1.</title>
        <authorList>
            <person name="Gloeckner F.O."/>
            <person name="Kube M."/>
            <person name="Bauer M."/>
            <person name="Teeling H."/>
            <person name="Lombardot T."/>
            <person name="Ludwig W."/>
            <person name="Gade D."/>
            <person name="Beck A."/>
            <person name="Borzym K."/>
            <person name="Heitmann K."/>
            <person name="Rabus R."/>
            <person name="Schlesner H."/>
            <person name="Amann R."/>
            <person name="Reinhardt R."/>
        </authorList>
    </citation>
    <scope>NUCLEOTIDE SEQUENCE [LARGE SCALE GENOMIC DNA]</scope>
    <source>
        <strain evidence="2">DSM 10527 / NCIMB 13988 / SH1</strain>
    </source>
</reference>
<dbReference type="AlphaFoldDB" id="Q7UY79"/>
<gene>
    <name evidence="1" type="ordered locus">RB821</name>
</gene>
<name>Q7UY79_RHOBA</name>
<dbReference type="Proteomes" id="UP000001025">
    <property type="component" value="Chromosome"/>
</dbReference>
<dbReference type="STRING" id="243090.RB821"/>